<evidence type="ECO:0000256" key="1">
    <source>
        <dbReference type="SAM" id="MobiDB-lite"/>
    </source>
</evidence>
<sequence length="375" mass="41125">MNKGFAVLIGTGSPGCAKGSDAKCNLITKKVLNMSNNGGQNRERRGSRGFIRHIWGHREGSLSIASTSNVAPRAHQRRWSTDFCKCDTSPVIIVRKKKKEPQPPQRSVSLPTANTVYPTSIKRFSCPPTRILISPGQSYSSSTSSSTSSSPPSPTPPHVQTSVITGHDPLGWKLRPISSSSSPRARAKRLSLQIPLPVIFPDAKSSPVSNSQSENAPAVLSPKTKPPVRPKPSRHYHSDSSAFLTSLAPPVTYVVTLEELSGLRLHPLTLSDESDEVFSEENDGQVKLSPHPHKMPPTVPFKTAMARQIAQLISHSRQYHRPSTCKTKKDIYAMVIKPHTIMDHSKLHATKTAGLCLDTRYEGERSTPRFPGREM</sequence>
<reference evidence="2 3" key="1">
    <citation type="submission" date="2019-02" db="EMBL/GenBank/DDBJ databases">
        <title>Opniocepnalus argus genome.</title>
        <authorList>
            <person name="Zhou C."/>
            <person name="Xiao S."/>
        </authorList>
    </citation>
    <scope>NUCLEOTIDE SEQUENCE [LARGE SCALE GENOMIC DNA]</scope>
    <source>
        <strain evidence="2">OARG1902GOOAL</strain>
        <tissue evidence="2">Muscle</tissue>
    </source>
</reference>
<dbReference type="AlphaFoldDB" id="A0A6G1QRN2"/>
<protein>
    <submittedName>
        <fullName evidence="2">Uncharacterized protein</fullName>
    </submittedName>
</protein>
<dbReference type="Proteomes" id="UP000503349">
    <property type="component" value="Chromosome 20"/>
</dbReference>
<evidence type="ECO:0000313" key="3">
    <source>
        <dbReference type="Proteomes" id="UP000503349"/>
    </source>
</evidence>
<feature type="compositionally biased region" description="Polar residues" evidence="1">
    <location>
        <begin position="206"/>
        <end position="215"/>
    </location>
</feature>
<feature type="compositionally biased region" description="Low complexity" evidence="1">
    <location>
        <begin position="173"/>
        <end position="184"/>
    </location>
</feature>
<accession>A0A6G1QRN2</accession>
<reference evidence="3" key="2">
    <citation type="submission" date="2019-02" db="EMBL/GenBank/DDBJ databases">
        <title>Opniocepnalus argus Var Kimnra genome.</title>
        <authorList>
            <person name="Zhou C."/>
            <person name="Xiao S."/>
        </authorList>
    </citation>
    <scope>NUCLEOTIDE SEQUENCE [LARGE SCALE GENOMIC DNA]</scope>
</reference>
<organism evidence="2 3">
    <name type="scientific">Channa argus</name>
    <name type="common">Northern snakehead</name>
    <name type="synonym">Ophicephalus argus</name>
    <dbReference type="NCBI Taxonomy" id="215402"/>
    <lineage>
        <taxon>Eukaryota</taxon>
        <taxon>Metazoa</taxon>
        <taxon>Chordata</taxon>
        <taxon>Craniata</taxon>
        <taxon>Vertebrata</taxon>
        <taxon>Euteleostomi</taxon>
        <taxon>Actinopterygii</taxon>
        <taxon>Neopterygii</taxon>
        <taxon>Teleostei</taxon>
        <taxon>Neoteleostei</taxon>
        <taxon>Acanthomorphata</taxon>
        <taxon>Anabantaria</taxon>
        <taxon>Anabantiformes</taxon>
        <taxon>Channoidei</taxon>
        <taxon>Channidae</taxon>
        <taxon>Channa</taxon>
    </lineage>
</organism>
<feature type="region of interest" description="Disordered" evidence="1">
    <location>
        <begin position="132"/>
        <end position="188"/>
    </location>
</feature>
<gene>
    <name evidence="2" type="ORF">EXN66_Car020426</name>
</gene>
<proteinExistence type="predicted"/>
<dbReference type="EMBL" id="CM015731">
    <property type="protein sequence ID" value="KAF3704736.1"/>
    <property type="molecule type" value="Genomic_DNA"/>
</dbReference>
<feature type="compositionally biased region" description="Basic residues" evidence="1">
    <location>
        <begin position="226"/>
        <end position="235"/>
    </location>
</feature>
<feature type="region of interest" description="Disordered" evidence="1">
    <location>
        <begin position="203"/>
        <end position="238"/>
    </location>
</feature>
<keyword evidence="3" id="KW-1185">Reference proteome</keyword>
<name>A0A6G1QRN2_CHAAH</name>
<feature type="compositionally biased region" description="Low complexity" evidence="1">
    <location>
        <begin position="140"/>
        <end position="150"/>
    </location>
</feature>
<evidence type="ECO:0000313" key="2">
    <source>
        <dbReference type="EMBL" id="KAF3704736.1"/>
    </source>
</evidence>